<feature type="transmembrane region" description="Helical" evidence="1">
    <location>
        <begin position="68"/>
        <end position="87"/>
    </location>
</feature>
<dbReference type="InterPro" id="IPR043128">
    <property type="entry name" value="Rev_trsase/Diguanyl_cyclase"/>
</dbReference>
<dbReference type="Gene3D" id="3.30.70.270">
    <property type="match status" value="1"/>
</dbReference>
<proteinExistence type="predicted"/>
<dbReference type="PANTHER" id="PTHR45138">
    <property type="entry name" value="REGULATORY COMPONENTS OF SENSORY TRANSDUCTION SYSTEM"/>
    <property type="match status" value="1"/>
</dbReference>
<dbReference type="GO" id="GO:0043709">
    <property type="term" value="P:cell adhesion involved in single-species biofilm formation"/>
    <property type="evidence" value="ECO:0007669"/>
    <property type="project" value="TreeGrafter"/>
</dbReference>
<feature type="transmembrane region" description="Helical" evidence="1">
    <location>
        <begin position="147"/>
        <end position="167"/>
    </location>
</feature>
<dbReference type="PANTHER" id="PTHR45138:SF9">
    <property type="entry name" value="DIGUANYLATE CYCLASE DGCM-RELATED"/>
    <property type="match status" value="1"/>
</dbReference>
<dbReference type="InterPro" id="IPR050469">
    <property type="entry name" value="Diguanylate_Cyclase"/>
</dbReference>
<accession>A0A316A6A2</accession>
<protein>
    <submittedName>
        <fullName evidence="3">Diguanylate cyclase (GGDEF)-like protein</fullName>
    </submittedName>
</protein>
<dbReference type="CDD" id="cd01949">
    <property type="entry name" value="GGDEF"/>
    <property type="match status" value="1"/>
</dbReference>
<feature type="transmembrane region" description="Helical" evidence="1">
    <location>
        <begin position="38"/>
        <end position="56"/>
    </location>
</feature>
<dbReference type="Proteomes" id="UP000245469">
    <property type="component" value="Unassembled WGS sequence"/>
</dbReference>
<dbReference type="GO" id="GO:0052621">
    <property type="term" value="F:diguanylate cyclase activity"/>
    <property type="evidence" value="ECO:0007669"/>
    <property type="project" value="TreeGrafter"/>
</dbReference>
<evidence type="ECO:0000313" key="4">
    <source>
        <dbReference type="Proteomes" id="UP000245469"/>
    </source>
</evidence>
<gene>
    <name evidence="3" type="ORF">BXY45_11720</name>
</gene>
<dbReference type="GO" id="GO:1902201">
    <property type="term" value="P:negative regulation of bacterial-type flagellum-dependent cell motility"/>
    <property type="evidence" value="ECO:0007669"/>
    <property type="project" value="TreeGrafter"/>
</dbReference>
<dbReference type="GO" id="GO:0005886">
    <property type="term" value="C:plasma membrane"/>
    <property type="evidence" value="ECO:0007669"/>
    <property type="project" value="TreeGrafter"/>
</dbReference>
<keyword evidence="1" id="KW-0472">Membrane</keyword>
<sequence length="356" mass="36239">MLVPQRLVYAFSMTAPIVVTAAMAAAMALSADRLGAEVSWGIAVGLGAVMGFLALPPVRRWNENRSEGVGGLAGMLLAVVVLGAMLAALGMSALVPAAVASSGIHSVLLQPTRARIVQVHVVQVVASAAALGCQALGWVGGVLPVPAAALVAGTLLVVSSPIAAGVARDAVRANAALEKAARLDALTGLLGRRGLEEPLRRAAGSAAPHTPSGVIYLDLDGFKAVNDVHGHAAGDELLKAVARRLQQCVRDDDAIARTGGDEFVIVLFRLHDESEAELVAARVREAVARAVLLADGTEVTVGVSTGVATATTPCDVDQLVCTADAAMYVAKRASRLARGRAPSGVPQHAAVQLPTG</sequence>
<dbReference type="EMBL" id="QGDQ01000017">
    <property type="protein sequence ID" value="PWJ52768.1"/>
    <property type="molecule type" value="Genomic_DNA"/>
</dbReference>
<name>A0A316A6A2_9ACTN</name>
<dbReference type="InterPro" id="IPR029787">
    <property type="entry name" value="Nucleotide_cyclase"/>
</dbReference>
<dbReference type="InterPro" id="IPR000160">
    <property type="entry name" value="GGDEF_dom"/>
</dbReference>
<keyword evidence="4" id="KW-1185">Reference proteome</keyword>
<keyword evidence="1" id="KW-0812">Transmembrane</keyword>
<dbReference type="AlphaFoldDB" id="A0A316A6A2"/>
<dbReference type="RefSeq" id="WP_146211198.1">
    <property type="nucleotide sequence ID" value="NZ_QGDQ01000017.1"/>
</dbReference>
<keyword evidence="1" id="KW-1133">Transmembrane helix</keyword>
<dbReference type="SUPFAM" id="SSF55073">
    <property type="entry name" value="Nucleotide cyclase"/>
    <property type="match status" value="1"/>
</dbReference>
<dbReference type="SMART" id="SM00267">
    <property type="entry name" value="GGDEF"/>
    <property type="match status" value="1"/>
</dbReference>
<feature type="domain" description="GGDEF" evidence="2">
    <location>
        <begin position="210"/>
        <end position="348"/>
    </location>
</feature>
<feature type="transmembrane region" description="Helical" evidence="1">
    <location>
        <begin position="7"/>
        <end position="26"/>
    </location>
</feature>
<evidence type="ECO:0000259" key="2">
    <source>
        <dbReference type="PROSITE" id="PS50887"/>
    </source>
</evidence>
<dbReference type="OrthoDB" id="23692at2"/>
<dbReference type="Pfam" id="PF00990">
    <property type="entry name" value="GGDEF"/>
    <property type="match status" value="1"/>
</dbReference>
<reference evidence="3 4" key="1">
    <citation type="submission" date="2018-03" db="EMBL/GenBank/DDBJ databases">
        <title>Genomic Encyclopedia of Archaeal and Bacterial Type Strains, Phase II (KMG-II): from individual species to whole genera.</title>
        <authorList>
            <person name="Goeker M."/>
        </authorList>
    </citation>
    <scope>NUCLEOTIDE SEQUENCE [LARGE SCALE GENOMIC DNA]</scope>
    <source>
        <strain evidence="3 4">DSM 44889</strain>
    </source>
</reference>
<evidence type="ECO:0000313" key="3">
    <source>
        <dbReference type="EMBL" id="PWJ52768.1"/>
    </source>
</evidence>
<organism evidence="3 4">
    <name type="scientific">Quadrisphaera granulorum</name>
    <dbReference type="NCBI Taxonomy" id="317664"/>
    <lineage>
        <taxon>Bacteria</taxon>
        <taxon>Bacillati</taxon>
        <taxon>Actinomycetota</taxon>
        <taxon>Actinomycetes</taxon>
        <taxon>Kineosporiales</taxon>
        <taxon>Kineosporiaceae</taxon>
        <taxon>Quadrisphaera</taxon>
    </lineage>
</organism>
<evidence type="ECO:0000256" key="1">
    <source>
        <dbReference type="SAM" id="Phobius"/>
    </source>
</evidence>
<dbReference type="PROSITE" id="PS50887">
    <property type="entry name" value="GGDEF"/>
    <property type="match status" value="1"/>
</dbReference>
<dbReference type="NCBIfam" id="TIGR00254">
    <property type="entry name" value="GGDEF"/>
    <property type="match status" value="1"/>
</dbReference>
<comment type="caution">
    <text evidence="3">The sequence shown here is derived from an EMBL/GenBank/DDBJ whole genome shotgun (WGS) entry which is preliminary data.</text>
</comment>